<dbReference type="PROSITE" id="PS51257">
    <property type="entry name" value="PROKAR_LIPOPROTEIN"/>
    <property type="match status" value="1"/>
</dbReference>
<feature type="domain" description="RagB/SusD" evidence="6">
    <location>
        <begin position="357"/>
        <end position="483"/>
    </location>
</feature>
<comment type="subcellular location">
    <subcellularLocation>
        <location evidence="1">Cell outer membrane</location>
    </subcellularLocation>
</comment>
<dbReference type="Gene3D" id="1.25.40.390">
    <property type="match status" value="1"/>
</dbReference>
<evidence type="ECO:0000256" key="4">
    <source>
        <dbReference type="ARBA" id="ARBA00023136"/>
    </source>
</evidence>
<evidence type="ECO:0000256" key="1">
    <source>
        <dbReference type="ARBA" id="ARBA00004442"/>
    </source>
</evidence>
<accession>A0ABP8FBY6</accession>
<keyword evidence="4" id="KW-0472">Membrane</keyword>
<comment type="similarity">
    <text evidence="2">Belongs to the SusD family.</text>
</comment>
<dbReference type="EMBL" id="BAABFN010000001">
    <property type="protein sequence ID" value="GAA4300106.1"/>
    <property type="molecule type" value="Genomic_DNA"/>
</dbReference>
<dbReference type="RefSeq" id="WP_344973562.1">
    <property type="nucleotide sequence ID" value="NZ_BAABFN010000001.1"/>
</dbReference>
<comment type="caution">
    <text evidence="8">The sequence shown here is derived from an EMBL/GenBank/DDBJ whole genome shotgun (WGS) entry which is preliminary data.</text>
</comment>
<dbReference type="InterPro" id="IPR011990">
    <property type="entry name" value="TPR-like_helical_dom_sf"/>
</dbReference>
<organism evidence="8 9">
    <name type="scientific">Compostibacter hankyongensis</name>
    <dbReference type="NCBI Taxonomy" id="1007089"/>
    <lineage>
        <taxon>Bacteria</taxon>
        <taxon>Pseudomonadati</taxon>
        <taxon>Bacteroidota</taxon>
        <taxon>Chitinophagia</taxon>
        <taxon>Chitinophagales</taxon>
        <taxon>Chitinophagaceae</taxon>
        <taxon>Compostibacter</taxon>
    </lineage>
</organism>
<evidence type="ECO:0000256" key="2">
    <source>
        <dbReference type="ARBA" id="ARBA00006275"/>
    </source>
</evidence>
<keyword evidence="9" id="KW-1185">Reference proteome</keyword>
<evidence type="ECO:0008006" key="10">
    <source>
        <dbReference type="Google" id="ProtNLM"/>
    </source>
</evidence>
<feature type="domain" description="SusD-like N-terminal" evidence="7">
    <location>
        <begin position="24"/>
        <end position="221"/>
    </location>
</feature>
<keyword evidence="3" id="KW-0732">Signal</keyword>
<evidence type="ECO:0000259" key="6">
    <source>
        <dbReference type="Pfam" id="PF07980"/>
    </source>
</evidence>
<sequence>MKTNYKPALSLMLVLTFALCSCRDFLKEEVYTEYDPESFLQTEEGINSVLTAAYSNMVVTSGLRDRQFTLNEFPGDIMWEWGGSFENQATLYMTFNWDPQENILSNVWQQYYVSIRNANSLLDNIDRATAISPEKVAGYRAEARFIRAADYYFLWLLFGPVPLVTTTDTMSLSPSRATEAEFNTFLTGELQAAATDLPLKQSLYGKATRGGALALLGEYYLNTAQWQQAADVSKQVMDLDQYKLFDGDLANMFAVANEENNEVIFTSPALPTLHGNNYMAHAFPPNYPIQSNWLNYGAQFCVYNDWVKTYAQNDKRRGWFLFGYTDVNGKAHDLLAPGDEGRAVRCFKYVPDPDAISENHGNDVPVIRYAEVLLNRAEALNELNGPNAESLDLLNEVRTRAGVAVYKLSDFSSGEGFRDALLKERGWEFVAEGKRRMDLIRQGKLISAAKARGVSAAEDYKTRFPIPLNEIDANPALEQNPGY</sequence>
<evidence type="ECO:0000259" key="7">
    <source>
        <dbReference type="Pfam" id="PF14322"/>
    </source>
</evidence>
<evidence type="ECO:0000313" key="8">
    <source>
        <dbReference type="EMBL" id="GAA4300106.1"/>
    </source>
</evidence>
<gene>
    <name evidence="8" type="ORF">GCM10023143_00780</name>
</gene>
<protein>
    <recommendedName>
        <fullName evidence="10">RagB/SusD family nutrient uptake outer membrane protein</fullName>
    </recommendedName>
</protein>
<evidence type="ECO:0000256" key="5">
    <source>
        <dbReference type="ARBA" id="ARBA00023237"/>
    </source>
</evidence>
<evidence type="ECO:0000256" key="3">
    <source>
        <dbReference type="ARBA" id="ARBA00022729"/>
    </source>
</evidence>
<dbReference type="CDD" id="cd08977">
    <property type="entry name" value="SusD"/>
    <property type="match status" value="1"/>
</dbReference>
<dbReference type="InterPro" id="IPR033985">
    <property type="entry name" value="SusD-like_N"/>
</dbReference>
<dbReference type="Proteomes" id="UP001501207">
    <property type="component" value="Unassembled WGS sequence"/>
</dbReference>
<keyword evidence="5" id="KW-0998">Cell outer membrane</keyword>
<name>A0ABP8FBY6_9BACT</name>
<dbReference type="Pfam" id="PF14322">
    <property type="entry name" value="SusD-like_3"/>
    <property type="match status" value="1"/>
</dbReference>
<dbReference type="InterPro" id="IPR012944">
    <property type="entry name" value="SusD_RagB_dom"/>
</dbReference>
<evidence type="ECO:0000313" key="9">
    <source>
        <dbReference type="Proteomes" id="UP001501207"/>
    </source>
</evidence>
<reference evidence="9" key="1">
    <citation type="journal article" date="2019" name="Int. J. Syst. Evol. Microbiol.">
        <title>The Global Catalogue of Microorganisms (GCM) 10K type strain sequencing project: providing services to taxonomists for standard genome sequencing and annotation.</title>
        <authorList>
            <consortium name="The Broad Institute Genomics Platform"/>
            <consortium name="The Broad Institute Genome Sequencing Center for Infectious Disease"/>
            <person name="Wu L."/>
            <person name="Ma J."/>
        </authorList>
    </citation>
    <scope>NUCLEOTIDE SEQUENCE [LARGE SCALE GENOMIC DNA]</scope>
    <source>
        <strain evidence="9">JCM 17664</strain>
    </source>
</reference>
<dbReference type="Pfam" id="PF07980">
    <property type="entry name" value="SusD_RagB"/>
    <property type="match status" value="1"/>
</dbReference>
<proteinExistence type="inferred from homology"/>
<dbReference type="SUPFAM" id="SSF48452">
    <property type="entry name" value="TPR-like"/>
    <property type="match status" value="1"/>
</dbReference>